<dbReference type="InterPro" id="IPR001148">
    <property type="entry name" value="CA_dom"/>
</dbReference>
<accession>A0A182TCS6</accession>
<evidence type="ECO:0000313" key="4">
    <source>
        <dbReference type="Proteomes" id="UP000075901"/>
    </source>
</evidence>
<dbReference type="GO" id="GO:0004089">
    <property type="term" value="F:carbonate dehydratase activity"/>
    <property type="evidence" value="ECO:0007669"/>
    <property type="project" value="InterPro"/>
</dbReference>
<dbReference type="AlphaFoldDB" id="A0A182TCS6"/>
<protein>
    <recommendedName>
        <fullName evidence="2">Alpha-carbonic anhydrase domain-containing protein</fullName>
    </recommendedName>
</protein>
<dbReference type="PANTHER" id="PTHR18952:SF228">
    <property type="entry name" value="CARBONIC ANHYDRASE-RELATED PROTEIN A, ISOFORM B"/>
    <property type="match status" value="1"/>
</dbReference>
<organism evidence="3 4">
    <name type="scientific">Anopheles maculatus</name>
    <dbReference type="NCBI Taxonomy" id="74869"/>
    <lineage>
        <taxon>Eukaryota</taxon>
        <taxon>Metazoa</taxon>
        <taxon>Ecdysozoa</taxon>
        <taxon>Arthropoda</taxon>
        <taxon>Hexapoda</taxon>
        <taxon>Insecta</taxon>
        <taxon>Pterygota</taxon>
        <taxon>Neoptera</taxon>
        <taxon>Endopterygota</taxon>
        <taxon>Diptera</taxon>
        <taxon>Nematocera</taxon>
        <taxon>Culicoidea</taxon>
        <taxon>Culicidae</taxon>
        <taxon>Anophelinae</taxon>
        <taxon>Anopheles</taxon>
        <taxon>Anopheles maculatus group</taxon>
    </lineage>
</organism>
<reference evidence="3" key="2">
    <citation type="submission" date="2020-05" db="UniProtKB">
        <authorList>
            <consortium name="EnsemblMetazoa"/>
        </authorList>
    </citation>
    <scope>IDENTIFICATION</scope>
    <source>
        <strain evidence="3">maculatus3</strain>
    </source>
</reference>
<dbReference type="PROSITE" id="PS51144">
    <property type="entry name" value="ALPHA_CA_2"/>
    <property type="match status" value="1"/>
</dbReference>
<dbReference type="PANTHER" id="PTHR18952">
    <property type="entry name" value="CARBONIC ANHYDRASE"/>
    <property type="match status" value="1"/>
</dbReference>
<dbReference type="Gene3D" id="3.10.200.10">
    <property type="entry name" value="Alpha carbonic anhydrase"/>
    <property type="match status" value="1"/>
</dbReference>
<evidence type="ECO:0000256" key="1">
    <source>
        <dbReference type="ARBA" id="ARBA00010718"/>
    </source>
</evidence>
<dbReference type="GO" id="GO:0006730">
    <property type="term" value="P:one-carbon metabolic process"/>
    <property type="evidence" value="ECO:0007669"/>
    <property type="project" value="TreeGrafter"/>
</dbReference>
<evidence type="ECO:0000259" key="2">
    <source>
        <dbReference type="PROSITE" id="PS51144"/>
    </source>
</evidence>
<dbReference type="Pfam" id="PF00194">
    <property type="entry name" value="Carb_anhydrase"/>
    <property type="match status" value="1"/>
</dbReference>
<name>A0A182TCS6_9DIPT</name>
<dbReference type="SUPFAM" id="SSF51069">
    <property type="entry name" value="Carbonic anhydrase"/>
    <property type="match status" value="1"/>
</dbReference>
<feature type="domain" description="Alpha-carbonic anhydrase" evidence="2">
    <location>
        <begin position="1"/>
        <end position="134"/>
    </location>
</feature>
<dbReference type="VEuPathDB" id="VectorBase:AMAM024283"/>
<proteinExistence type="inferred from homology"/>
<dbReference type="GO" id="GO:0008270">
    <property type="term" value="F:zinc ion binding"/>
    <property type="evidence" value="ECO:0007669"/>
    <property type="project" value="InterPro"/>
</dbReference>
<keyword evidence="4" id="KW-1185">Reference proteome</keyword>
<evidence type="ECO:0000313" key="3">
    <source>
        <dbReference type="EnsemblMetazoa" id="AMAM024283-PA"/>
    </source>
</evidence>
<dbReference type="InterPro" id="IPR036398">
    <property type="entry name" value="CA_dom_sf"/>
</dbReference>
<dbReference type="Proteomes" id="UP000075901">
    <property type="component" value="Unassembled WGS sequence"/>
</dbReference>
<reference evidence="4" key="1">
    <citation type="submission" date="2013-09" db="EMBL/GenBank/DDBJ databases">
        <title>The Genome Sequence of Anopheles maculatus species B.</title>
        <authorList>
            <consortium name="The Broad Institute Genomics Platform"/>
            <person name="Neafsey D.E."/>
            <person name="Besansky N."/>
            <person name="Howell P."/>
            <person name="Walton C."/>
            <person name="Young S.K."/>
            <person name="Zeng Q."/>
            <person name="Gargeya S."/>
            <person name="Fitzgerald M."/>
            <person name="Haas B."/>
            <person name="Abouelleil A."/>
            <person name="Allen A.W."/>
            <person name="Alvarado L."/>
            <person name="Arachchi H.M."/>
            <person name="Berlin A.M."/>
            <person name="Chapman S.B."/>
            <person name="Gainer-Dewar J."/>
            <person name="Goldberg J."/>
            <person name="Griggs A."/>
            <person name="Gujja S."/>
            <person name="Hansen M."/>
            <person name="Howarth C."/>
            <person name="Imamovic A."/>
            <person name="Ireland A."/>
            <person name="Larimer J."/>
            <person name="McCowan C."/>
            <person name="Murphy C."/>
            <person name="Pearson M."/>
            <person name="Poon T.W."/>
            <person name="Priest M."/>
            <person name="Roberts A."/>
            <person name="Saif S."/>
            <person name="Shea T."/>
            <person name="Sisk P."/>
            <person name="Sykes S."/>
            <person name="Wortman J."/>
            <person name="Nusbaum C."/>
            <person name="Birren B."/>
        </authorList>
    </citation>
    <scope>NUCLEOTIDE SEQUENCE [LARGE SCALE GENOMIC DNA]</scope>
    <source>
        <strain evidence="4">maculatus3</strain>
    </source>
</reference>
<sequence>MSEAQHKAQGIVGISLMLQIGDTPNPELRIITSAFNKVLYKGSSTPIRHISLRSLLPNTEQYMTYEGSTTHPGCWESTVWIILNKPIYITKQEVSDERPKRCQTGCVPTTYSGYHYYRRTVSDEVKAQTVLLQFNDLPTWRL</sequence>
<comment type="similarity">
    <text evidence="1">Belongs to the alpha-carbonic anhydrase family.</text>
</comment>
<dbReference type="EnsemblMetazoa" id="AMAM024283-RA">
    <property type="protein sequence ID" value="AMAM024283-PA"/>
    <property type="gene ID" value="AMAM024283"/>
</dbReference>
<dbReference type="InterPro" id="IPR023561">
    <property type="entry name" value="Carbonic_anhydrase_a-class"/>
</dbReference>